<evidence type="ECO:0000256" key="1">
    <source>
        <dbReference type="ARBA" id="ARBA00022723"/>
    </source>
</evidence>
<dbReference type="RefSeq" id="WP_379268447.1">
    <property type="nucleotide sequence ID" value="NZ_JBHUGT010000026.1"/>
</dbReference>
<dbReference type="PROSITE" id="PS51677">
    <property type="entry name" value="NODB"/>
    <property type="match status" value="1"/>
</dbReference>
<dbReference type="SUPFAM" id="SSF88713">
    <property type="entry name" value="Glycoside hydrolase/deacetylase"/>
    <property type="match status" value="1"/>
</dbReference>
<keyword evidence="1" id="KW-0479">Metal-binding</keyword>
<dbReference type="GO" id="GO:0016787">
    <property type="term" value="F:hydrolase activity"/>
    <property type="evidence" value="ECO:0007669"/>
    <property type="project" value="UniProtKB-KW"/>
</dbReference>
<dbReference type="EC" id="3.-.-.-" evidence="4"/>
<evidence type="ECO:0000256" key="2">
    <source>
        <dbReference type="ARBA" id="ARBA00022801"/>
    </source>
</evidence>
<protein>
    <submittedName>
        <fullName evidence="4">Polysaccharide deacetylase family protein</fullName>
        <ecNumber evidence="4">3.-.-.-</ecNumber>
    </submittedName>
</protein>
<keyword evidence="2 4" id="KW-0378">Hydrolase</keyword>
<name>A0ABW5QRA0_9BACL</name>
<dbReference type="EMBL" id="JBHUMY010000001">
    <property type="protein sequence ID" value="MFD2658680.1"/>
    <property type="molecule type" value="Genomic_DNA"/>
</dbReference>
<sequence length="209" mass="23047">MNPAMMISRVKTEKKAVAFTFDDGPNPIYTPQLLQIFGQTGGKATFFMLGSQIEIHPEVARAVHAQGHEIGNHTYSHPHLSRLSGPECLEELVRTEQLIVGITGTRPAVFRPPYMDYNEQTAAIALSLQYRVAGAANVGTMDWEQPGVDFIVDKTKETLRPGNILLFHDGFGDRSQTVEAVRRLVLELTSDGYKLVTVSGLLRLGEPEA</sequence>
<proteinExistence type="predicted"/>
<dbReference type="Pfam" id="PF01522">
    <property type="entry name" value="Polysacc_deac_1"/>
    <property type="match status" value="1"/>
</dbReference>
<dbReference type="Proteomes" id="UP001597493">
    <property type="component" value="Unassembled WGS sequence"/>
</dbReference>
<reference evidence="5" key="1">
    <citation type="journal article" date="2019" name="Int. J. Syst. Evol. Microbiol.">
        <title>The Global Catalogue of Microorganisms (GCM) 10K type strain sequencing project: providing services to taxonomists for standard genome sequencing and annotation.</title>
        <authorList>
            <consortium name="The Broad Institute Genomics Platform"/>
            <consortium name="The Broad Institute Genome Sequencing Center for Infectious Disease"/>
            <person name="Wu L."/>
            <person name="Ma J."/>
        </authorList>
    </citation>
    <scope>NUCLEOTIDE SEQUENCE [LARGE SCALE GENOMIC DNA]</scope>
    <source>
        <strain evidence="5">TISTR 1827</strain>
    </source>
</reference>
<evidence type="ECO:0000259" key="3">
    <source>
        <dbReference type="PROSITE" id="PS51677"/>
    </source>
</evidence>
<dbReference type="PANTHER" id="PTHR10587:SF133">
    <property type="entry name" value="CHITIN DEACETYLASE 1-RELATED"/>
    <property type="match status" value="1"/>
</dbReference>
<feature type="domain" description="NodB homology" evidence="3">
    <location>
        <begin position="15"/>
        <end position="196"/>
    </location>
</feature>
<organism evidence="4 5">
    <name type="scientific">Paenibacillus thailandensis</name>
    <dbReference type="NCBI Taxonomy" id="393250"/>
    <lineage>
        <taxon>Bacteria</taxon>
        <taxon>Bacillati</taxon>
        <taxon>Bacillota</taxon>
        <taxon>Bacilli</taxon>
        <taxon>Bacillales</taxon>
        <taxon>Paenibacillaceae</taxon>
        <taxon>Paenibacillus</taxon>
    </lineage>
</organism>
<accession>A0ABW5QRA0</accession>
<dbReference type="PANTHER" id="PTHR10587">
    <property type="entry name" value="GLYCOSYL TRANSFERASE-RELATED"/>
    <property type="match status" value="1"/>
</dbReference>
<evidence type="ECO:0000313" key="4">
    <source>
        <dbReference type="EMBL" id="MFD2658680.1"/>
    </source>
</evidence>
<dbReference type="Gene3D" id="3.20.20.370">
    <property type="entry name" value="Glycoside hydrolase/deacetylase"/>
    <property type="match status" value="1"/>
</dbReference>
<dbReference type="CDD" id="cd10917">
    <property type="entry name" value="CE4_NodB_like_6s_7s"/>
    <property type="match status" value="1"/>
</dbReference>
<comment type="caution">
    <text evidence="4">The sequence shown here is derived from an EMBL/GenBank/DDBJ whole genome shotgun (WGS) entry which is preliminary data.</text>
</comment>
<dbReference type="InterPro" id="IPR011330">
    <property type="entry name" value="Glyco_hydro/deAcase_b/a-brl"/>
</dbReference>
<keyword evidence="5" id="KW-1185">Reference proteome</keyword>
<evidence type="ECO:0000313" key="5">
    <source>
        <dbReference type="Proteomes" id="UP001597493"/>
    </source>
</evidence>
<gene>
    <name evidence="4" type="ORF">ACFSW5_00190</name>
</gene>
<dbReference type="InterPro" id="IPR002509">
    <property type="entry name" value="NODB_dom"/>
</dbReference>
<dbReference type="InterPro" id="IPR050248">
    <property type="entry name" value="Polysacc_deacetylase_ArnD"/>
</dbReference>